<evidence type="ECO:0000256" key="8">
    <source>
        <dbReference type="ARBA" id="ARBA00023136"/>
    </source>
</evidence>
<dbReference type="GO" id="GO:0016887">
    <property type="term" value="F:ATP hydrolysis activity"/>
    <property type="evidence" value="ECO:0007669"/>
    <property type="project" value="InterPro"/>
</dbReference>
<evidence type="ECO:0000256" key="3">
    <source>
        <dbReference type="ARBA" id="ARBA00022505"/>
    </source>
</evidence>
<dbReference type="GO" id="GO:0005524">
    <property type="term" value="F:ATP binding"/>
    <property type="evidence" value="ECO:0007669"/>
    <property type="project" value="UniProtKB-KW"/>
</dbReference>
<sequence length="359" mass="39197">MTPPGAALRVCLRLRREAFHLDVDLHLPGRGVSALFGPSGCGKTTLLRAVAGLEPGAEGFLQVGDEVWQEGRRGRPPHRRAVGYVFQEASLFSHLDVRANLDYGVRRVPPGRRRVPLQRTVELLGIGHLLQRWPHQLSGGERQRVAIARALAVGPRLLLLDEPLAALDLARKREILPYLESLHDELEIPVIYVSHAPDEVARLADHMVLLQAGRETASGPVGEMLTRLDLPLARGEGAGALIEGRVAGHDDRFELTYVDFAGGRFTVARNDMASGHPVRLRVAARDVSLTLERQRGTSILNIFPARVEQLVPEGRAKMMVRLSVQGVPLLSSLTRKSADALALAPGRSVYAQVKSVAVL</sequence>
<dbReference type="GO" id="GO:0016020">
    <property type="term" value="C:membrane"/>
    <property type="evidence" value="ECO:0007669"/>
    <property type="project" value="InterPro"/>
</dbReference>
<dbReference type="PANTHER" id="PTHR43514:SF10">
    <property type="entry name" value="MOLYBDENUM IMPORT ATP-BINDING PROTEIN MODC 2"/>
    <property type="match status" value="1"/>
</dbReference>
<keyword evidence="8" id="KW-0472">Membrane</keyword>
<dbReference type="Pfam" id="PF03459">
    <property type="entry name" value="TOBE"/>
    <property type="match status" value="1"/>
</dbReference>
<gene>
    <name evidence="12" type="primary">modC</name>
    <name evidence="12" type="ORF">ENI96_01860</name>
</gene>
<dbReference type="SMART" id="SM00382">
    <property type="entry name" value="AAA"/>
    <property type="match status" value="1"/>
</dbReference>
<keyword evidence="5" id="KW-0547">Nucleotide-binding</keyword>
<dbReference type="InterPro" id="IPR003439">
    <property type="entry name" value="ABC_transporter-like_ATP-bd"/>
</dbReference>
<evidence type="ECO:0000256" key="2">
    <source>
        <dbReference type="ARBA" id="ARBA00022475"/>
    </source>
</evidence>
<dbReference type="InterPro" id="IPR003593">
    <property type="entry name" value="AAA+_ATPase"/>
</dbReference>
<evidence type="ECO:0000313" key="12">
    <source>
        <dbReference type="EMBL" id="HEB95161.1"/>
    </source>
</evidence>
<dbReference type="InterPro" id="IPR017871">
    <property type="entry name" value="ABC_transporter-like_CS"/>
</dbReference>
<dbReference type="PANTHER" id="PTHR43514">
    <property type="entry name" value="ABC TRANSPORTER I FAMILY MEMBER 10"/>
    <property type="match status" value="1"/>
</dbReference>
<dbReference type="InterPro" id="IPR011868">
    <property type="entry name" value="ModC_ABC_ATP-bd"/>
</dbReference>
<dbReference type="AlphaFoldDB" id="A0A831RKI1"/>
<keyword evidence="7" id="KW-1278">Translocase</keyword>
<name>A0A831RKI1_9GAMM</name>
<organism evidence="12">
    <name type="scientific">Sedimenticola thiotaurini</name>
    <dbReference type="NCBI Taxonomy" id="1543721"/>
    <lineage>
        <taxon>Bacteria</taxon>
        <taxon>Pseudomonadati</taxon>
        <taxon>Pseudomonadota</taxon>
        <taxon>Gammaproteobacteria</taxon>
        <taxon>Chromatiales</taxon>
        <taxon>Sedimenticolaceae</taxon>
        <taxon>Sedimenticola</taxon>
    </lineage>
</organism>
<dbReference type="SUPFAM" id="SSF50331">
    <property type="entry name" value="MOP-like"/>
    <property type="match status" value="1"/>
</dbReference>
<dbReference type="PROSITE" id="PS51866">
    <property type="entry name" value="MOP"/>
    <property type="match status" value="1"/>
</dbReference>
<keyword evidence="2" id="KW-1003">Cell membrane</keyword>
<evidence type="ECO:0000256" key="6">
    <source>
        <dbReference type="ARBA" id="ARBA00022840"/>
    </source>
</evidence>
<evidence type="ECO:0000256" key="7">
    <source>
        <dbReference type="ARBA" id="ARBA00022967"/>
    </source>
</evidence>
<dbReference type="PROSITE" id="PS00211">
    <property type="entry name" value="ABC_TRANSPORTER_1"/>
    <property type="match status" value="1"/>
</dbReference>
<feature type="domain" description="ABC transporter" evidence="10">
    <location>
        <begin position="5"/>
        <end position="237"/>
    </location>
</feature>
<dbReference type="SUPFAM" id="SSF52540">
    <property type="entry name" value="P-loop containing nucleoside triphosphate hydrolases"/>
    <property type="match status" value="1"/>
</dbReference>
<dbReference type="GO" id="GO:0140359">
    <property type="term" value="F:ABC-type transporter activity"/>
    <property type="evidence" value="ECO:0007669"/>
    <property type="project" value="InterPro"/>
</dbReference>
<dbReference type="Gene3D" id="2.40.50.100">
    <property type="match status" value="1"/>
</dbReference>
<dbReference type="PROSITE" id="PS50893">
    <property type="entry name" value="ABC_TRANSPORTER_2"/>
    <property type="match status" value="1"/>
</dbReference>
<keyword evidence="4" id="KW-0997">Cell inner membrane</keyword>
<dbReference type="InterPro" id="IPR008995">
    <property type="entry name" value="Mo/tungstate-bd_C_term_dom"/>
</dbReference>
<protein>
    <submittedName>
        <fullName evidence="12">Molybdenum ABC transporter ATP-binding protein</fullName>
    </submittedName>
</protein>
<proteinExistence type="predicted"/>
<evidence type="ECO:0000259" key="11">
    <source>
        <dbReference type="PROSITE" id="PS51866"/>
    </source>
</evidence>
<dbReference type="Pfam" id="PF00005">
    <property type="entry name" value="ABC_tran"/>
    <property type="match status" value="1"/>
</dbReference>
<accession>A0A831RKI1</accession>
<feature type="domain" description="Mop" evidence="11">
    <location>
        <begin position="296"/>
        <end position="359"/>
    </location>
</feature>
<keyword evidence="6 12" id="KW-0067">ATP-binding</keyword>
<evidence type="ECO:0000256" key="9">
    <source>
        <dbReference type="PROSITE-ProRule" id="PRU01213"/>
    </source>
</evidence>
<dbReference type="GO" id="GO:0015098">
    <property type="term" value="F:molybdate ion transmembrane transporter activity"/>
    <property type="evidence" value="ECO:0007669"/>
    <property type="project" value="InterPro"/>
</dbReference>
<dbReference type="InterPro" id="IPR050334">
    <property type="entry name" value="Molybdenum_import_ModC"/>
</dbReference>
<comment type="caution">
    <text evidence="12">The sequence shown here is derived from an EMBL/GenBank/DDBJ whole genome shotgun (WGS) entry which is preliminary data.</text>
</comment>
<keyword evidence="3 9" id="KW-0500">Molybdenum</keyword>
<dbReference type="NCBIfam" id="TIGR02142">
    <property type="entry name" value="modC_ABC"/>
    <property type="match status" value="1"/>
</dbReference>
<dbReference type="InterPro" id="IPR005116">
    <property type="entry name" value="Transp-assoc_OB_typ1"/>
</dbReference>
<evidence type="ECO:0000256" key="4">
    <source>
        <dbReference type="ARBA" id="ARBA00022519"/>
    </source>
</evidence>
<dbReference type="Proteomes" id="UP000886251">
    <property type="component" value="Unassembled WGS sequence"/>
</dbReference>
<evidence type="ECO:0000256" key="5">
    <source>
        <dbReference type="ARBA" id="ARBA00022741"/>
    </source>
</evidence>
<dbReference type="Gene3D" id="3.40.50.300">
    <property type="entry name" value="P-loop containing nucleotide triphosphate hydrolases"/>
    <property type="match status" value="1"/>
</dbReference>
<reference evidence="12" key="1">
    <citation type="journal article" date="2020" name="mSystems">
        <title>Genome- and Community-Level Interaction Insights into Carbon Utilization and Element Cycling Functions of Hydrothermarchaeota in Hydrothermal Sediment.</title>
        <authorList>
            <person name="Zhou Z."/>
            <person name="Liu Y."/>
            <person name="Xu W."/>
            <person name="Pan J."/>
            <person name="Luo Z.H."/>
            <person name="Li M."/>
        </authorList>
    </citation>
    <scope>NUCLEOTIDE SEQUENCE [LARGE SCALE GENOMIC DNA]</scope>
    <source>
        <strain evidence="12">HyVt-443</strain>
    </source>
</reference>
<dbReference type="InterPro" id="IPR004606">
    <property type="entry name" value="Mop_domain"/>
</dbReference>
<evidence type="ECO:0000256" key="1">
    <source>
        <dbReference type="ARBA" id="ARBA00022448"/>
    </source>
</evidence>
<evidence type="ECO:0000259" key="10">
    <source>
        <dbReference type="PROSITE" id="PS50893"/>
    </source>
</evidence>
<keyword evidence="1" id="KW-0813">Transport</keyword>
<dbReference type="InterPro" id="IPR027417">
    <property type="entry name" value="P-loop_NTPase"/>
</dbReference>
<dbReference type="EMBL" id="DRKP01000022">
    <property type="protein sequence ID" value="HEB95161.1"/>
    <property type="molecule type" value="Genomic_DNA"/>
</dbReference>